<feature type="transmembrane region" description="Helical" evidence="5">
    <location>
        <begin position="370"/>
        <end position="389"/>
    </location>
</feature>
<dbReference type="GO" id="GO:0036376">
    <property type="term" value="P:sodium ion export across plasma membrane"/>
    <property type="evidence" value="ECO:0007669"/>
    <property type="project" value="InterPro"/>
</dbReference>
<comment type="caution">
    <text evidence="7">The sequence shown here is derived from an EMBL/GenBank/DDBJ whole genome shotgun (WGS) entry which is preliminary data.</text>
</comment>
<evidence type="ECO:0000256" key="3">
    <source>
        <dbReference type="ARBA" id="ARBA00022989"/>
    </source>
</evidence>
<proteinExistence type="predicted"/>
<evidence type="ECO:0000256" key="2">
    <source>
        <dbReference type="ARBA" id="ARBA00022692"/>
    </source>
</evidence>
<keyword evidence="2 5" id="KW-0812">Transmembrane</keyword>
<dbReference type="Proteomes" id="UP001144673">
    <property type="component" value="Chromosome 3"/>
</dbReference>
<feature type="transmembrane region" description="Helical" evidence="5">
    <location>
        <begin position="38"/>
        <end position="57"/>
    </location>
</feature>
<organism evidence="7 8">
    <name type="scientific">Akanthomyces muscarius</name>
    <name type="common">Entomopathogenic fungus</name>
    <name type="synonym">Lecanicillium muscarium</name>
    <dbReference type="NCBI Taxonomy" id="2231603"/>
    <lineage>
        <taxon>Eukaryota</taxon>
        <taxon>Fungi</taxon>
        <taxon>Dikarya</taxon>
        <taxon>Ascomycota</taxon>
        <taxon>Pezizomycotina</taxon>
        <taxon>Sordariomycetes</taxon>
        <taxon>Hypocreomycetidae</taxon>
        <taxon>Hypocreales</taxon>
        <taxon>Cordycipitaceae</taxon>
        <taxon>Akanthomyces</taxon>
    </lineage>
</organism>
<name>A0A9W8Q9H1_AKAMU</name>
<accession>A0A9W8Q9H1</accession>
<evidence type="ECO:0000313" key="7">
    <source>
        <dbReference type="EMBL" id="KAJ4148428.1"/>
    </source>
</evidence>
<feature type="transmembrane region" description="Helical" evidence="5">
    <location>
        <begin position="77"/>
        <end position="95"/>
    </location>
</feature>
<sequence length="454" mass="50023">MAFAITGFNIGITVFGGWATIFGLFSNILKDRYYLSEALLSFLAGAAFLPVAKWLNLEIYENATENLNSFTLDFSRLVLGVQLVLAGIQLPAGYLRMELKSLAILLGPGMVGMWACSGIVMWTFIPGISFLQAAAIAACITPTDPVLSTSIIKGRYADENVPTELQQLIIAESGANDGLGYPFLFIALYLIKYTAGGDNVDTGAGLQTALRLFLGETCVYVVLLSALYGWCVGSTARRLLQWAKENSFVERESFLVFALPMALFITGTCGMVGSDDVLACFVAGNAFTLDDWFRLETLQDSLQPTVDMMLNMSIFMWFGFICPWEKLWSSDLMPWYSLAGLAIGIFSVRRLPVILGMHRHIRQIENAQQALFMGYFGPIGVSAIFYLYVGLEFLETVRTGDEQRPAAKRLGESMTVVIWFLVACSIIIHGLTVPVVNICKHFLRPIDGRVALPM</sequence>
<evidence type="ECO:0000313" key="8">
    <source>
        <dbReference type="Proteomes" id="UP001144673"/>
    </source>
</evidence>
<keyword evidence="3 5" id="KW-1133">Transmembrane helix</keyword>
<dbReference type="RefSeq" id="XP_056051369.1">
    <property type="nucleotide sequence ID" value="XM_056194430.1"/>
</dbReference>
<feature type="transmembrane region" description="Helical" evidence="5">
    <location>
        <begin position="254"/>
        <end position="273"/>
    </location>
</feature>
<dbReference type="InterPro" id="IPR004712">
    <property type="entry name" value="Na+/H+_antiporter_fungi"/>
</dbReference>
<evidence type="ECO:0000256" key="4">
    <source>
        <dbReference type="ARBA" id="ARBA00023136"/>
    </source>
</evidence>
<dbReference type="InterPro" id="IPR006153">
    <property type="entry name" value="Cation/H_exchanger_TM"/>
</dbReference>
<feature type="domain" description="Cation/H+ exchanger transmembrane" evidence="6">
    <location>
        <begin position="28"/>
        <end position="435"/>
    </location>
</feature>
<dbReference type="AlphaFoldDB" id="A0A9W8Q9H1"/>
<dbReference type="GO" id="GO:0120029">
    <property type="term" value="P:proton export across plasma membrane"/>
    <property type="evidence" value="ECO:0007669"/>
    <property type="project" value="InterPro"/>
</dbReference>
<dbReference type="Pfam" id="PF00999">
    <property type="entry name" value="Na_H_Exchanger"/>
    <property type="match status" value="1"/>
</dbReference>
<keyword evidence="4 5" id="KW-0472">Membrane</keyword>
<dbReference type="GO" id="GO:0015385">
    <property type="term" value="F:sodium:proton antiporter activity"/>
    <property type="evidence" value="ECO:0007669"/>
    <property type="project" value="InterPro"/>
</dbReference>
<feature type="transmembrane region" description="Helical" evidence="5">
    <location>
        <begin position="416"/>
        <end position="439"/>
    </location>
</feature>
<feature type="transmembrane region" description="Helical" evidence="5">
    <location>
        <begin position="6"/>
        <end position="26"/>
    </location>
</feature>
<protein>
    <recommendedName>
        <fullName evidence="6">Cation/H+ exchanger transmembrane domain-containing protein</fullName>
    </recommendedName>
</protein>
<feature type="transmembrane region" description="Helical" evidence="5">
    <location>
        <begin position="212"/>
        <end position="233"/>
    </location>
</feature>
<feature type="transmembrane region" description="Helical" evidence="5">
    <location>
        <begin position="102"/>
        <end position="125"/>
    </location>
</feature>
<gene>
    <name evidence="7" type="ORF">LMH87_002897</name>
</gene>
<feature type="transmembrane region" description="Helical" evidence="5">
    <location>
        <begin position="333"/>
        <end position="349"/>
    </location>
</feature>
<dbReference type="GO" id="GO:0005886">
    <property type="term" value="C:plasma membrane"/>
    <property type="evidence" value="ECO:0007669"/>
    <property type="project" value="InterPro"/>
</dbReference>
<evidence type="ECO:0000256" key="5">
    <source>
        <dbReference type="SAM" id="Phobius"/>
    </source>
</evidence>
<evidence type="ECO:0000259" key="6">
    <source>
        <dbReference type="Pfam" id="PF00999"/>
    </source>
</evidence>
<keyword evidence="8" id="KW-1185">Reference proteome</keyword>
<dbReference type="PANTHER" id="PTHR31382">
    <property type="entry name" value="NA(+)/H(+) ANTIPORTER"/>
    <property type="match status" value="1"/>
</dbReference>
<dbReference type="GeneID" id="80890056"/>
<dbReference type="KEGG" id="amus:LMH87_002897"/>
<dbReference type="EMBL" id="JAJHUN010000010">
    <property type="protein sequence ID" value="KAJ4148428.1"/>
    <property type="molecule type" value="Genomic_DNA"/>
</dbReference>
<evidence type="ECO:0000256" key="1">
    <source>
        <dbReference type="ARBA" id="ARBA00004141"/>
    </source>
</evidence>
<comment type="subcellular location">
    <subcellularLocation>
        <location evidence="1">Membrane</location>
        <topology evidence="1">Multi-pass membrane protein</topology>
    </subcellularLocation>
</comment>
<dbReference type="GO" id="GO:0042391">
    <property type="term" value="P:regulation of membrane potential"/>
    <property type="evidence" value="ECO:0007669"/>
    <property type="project" value="InterPro"/>
</dbReference>
<reference evidence="7" key="1">
    <citation type="journal article" date="2023" name="Access Microbiol">
        <title>De-novo genome assembly for Akanthomyces muscarius, a biocontrol agent of insect agricultural pests.</title>
        <authorList>
            <person name="Erdos Z."/>
            <person name="Studholme D.J."/>
            <person name="Raymond B."/>
            <person name="Sharma M."/>
        </authorList>
    </citation>
    <scope>NUCLEOTIDE SEQUENCE</scope>
    <source>
        <strain evidence="7">Ve6</strain>
    </source>
</reference>
<dbReference type="PANTHER" id="PTHR31382:SF1">
    <property type="entry name" value="SODIUM ION_PROTON EXCHANGER (EUROFUNG)"/>
    <property type="match status" value="1"/>
</dbReference>